<evidence type="ECO:0000313" key="3">
    <source>
        <dbReference type="Proteomes" id="UP000019202"/>
    </source>
</evidence>
<reference evidence="2" key="1">
    <citation type="submission" date="2013-11" db="EMBL/GenBank/DDBJ databases">
        <title>Draft genome sequence and annotation of the entomopathogenic bacteria, Xenorhabdus cabanillasi strain JM26 and Xenorhabdus szentirmai strain DSM 16338.</title>
        <authorList>
            <person name="Gualtieri M."/>
            <person name="Ogier J.C."/>
            <person name="Pages S."/>
            <person name="Givaudan A."/>
            <person name="Gaudriault S."/>
        </authorList>
    </citation>
    <scope>NUCLEOTIDE SEQUENCE [LARGE SCALE GENOMIC DNA]</scope>
    <source>
        <strain evidence="2">DSM 16338</strain>
    </source>
</reference>
<protein>
    <recommendedName>
        <fullName evidence="4">Fimbrial protein</fullName>
    </recommendedName>
</protein>
<dbReference type="EMBL" id="CBXF010000127">
    <property type="protein sequence ID" value="CDL85202.1"/>
    <property type="molecule type" value="Genomic_DNA"/>
</dbReference>
<sequence>MKNITILISTLLFFITTANASLICRVGDKGKITNIGLRDNEYQFIIVIDNGSGVMSSSNLDSLKGKGVLDLINSAYITKSNIIIESCDSEYEFLSFKIYK</sequence>
<keyword evidence="3" id="KW-1185">Reference proteome</keyword>
<name>W1J368_9GAMM</name>
<organism evidence="2 3">
    <name type="scientific">Xenorhabdus szentirmaii DSM 16338</name>
    <dbReference type="NCBI Taxonomy" id="1427518"/>
    <lineage>
        <taxon>Bacteria</taxon>
        <taxon>Pseudomonadati</taxon>
        <taxon>Pseudomonadota</taxon>
        <taxon>Gammaproteobacteria</taxon>
        <taxon>Enterobacterales</taxon>
        <taxon>Morganellaceae</taxon>
        <taxon>Xenorhabdus</taxon>
    </lineage>
</organism>
<proteinExistence type="predicted"/>
<comment type="caution">
    <text evidence="2">The sequence shown here is derived from an EMBL/GenBank/DDBJ whole genome shotgun (WGS) entry which is preliminary data.</text>
</comment>
<evidence type="ECO:0000313" key="2">
    <source>
        <dbReference type="EMBL" id="CDL85202.1"/>
    </source>
</evidence>
<evidence type="ECO:0008006" key="4">
    <source>
        <dbReference type="Google" id="ProtNLM"/>
    </source>
</evidence>
<feature type="chain" id="PRO_5004804231" description="Fimbrial protein" evidence="1">
    <location>
        <begin position="21"/>
        <end position="100"/>
    </location>
</feature>
<evidence type="ECO:0000256" key="1">
    <source>
        <dbReference type="SAM" id="SignalP"/>
    </source>
</evidence>
<dbReference type="Proteomes" id="UP000019202">
    <property type="component" value="Unassembled WGS sequence"/>
</dbReference>
<dbReference type="AlphaFoldDB" id="W1J368"/>
<feature type="signal peptide" evidence="1">
    <location>
        <begin position="1"/>
        <end position="20"/>
    </location>
</feature>
<keyword evidence="1" id="KW-0732">Signal</keyword>
<dbReference type="STRING" id="1427518.XSR1_650018"/>
<dbReference type="RefSeq" id="WP_038241315.1">
    <property type="nucleotide sequence ID" value="NZ_CAWLWS010000127.1"/>
</dbReference>
<gene>
    <name evidence="2" type="ORF">XSR1_650018</name>
</gene>
<accession>W1J368</accession>